<dbReference type="EMBL" id="CM056741">
    <property type="protein sequence ID" value="KAJ8684027.1"/>
    <property type="molecule type" value="Genomic_DNA"/>
</dbReference>
<accession>A0ACC2PNX5</accession>
<protein>
    <submittedName>
        <fullName evidence="1">Uncharacterized protein</fullName>
    </submittedName>
</protein>
<evidence type="ECO:0000313" key="1">
    <source>
        <dbReference type="EMBL" id="KAJ8684027.1"/>
    </source>
</evidence>
<organism evidence="1 2">
    <name type="scientific">Eretmocerus hayati</name>
    <dbReference type="NCBI Taxonomy" id="131215"/>
    <lineage>
        <taxon>Eukaryota</taxon>
        <taxon>Metazoa</taxon>
        <taxon>Ecdysozoa</taxon>
        <taxon>Arthropoda</taxon>
        <taxon>Hexapoda</taxon>
        <taxon>Insecta</taxon>
        <taxon>Pterygota</taxon>
        <taxon>Neoptera</taxon>
        <taxon>Endopterygota</taxon>
        <taxon>Hymenoptera</taxon>
        <taxon>Apocrita</taxon>
        <taxon>Proctotrupomorpha</taxon>
        <taxon>Chalcidoidea</taxon>
        <taxon>Aphelinidae</taxon>
        <taxon>Aphelininae</taxon>
        <taxon>Eretmocerus</taxon>
    </lineage>
</organism>
<name>A0ACC2PNX5_9HYME</name>
<comment type="caution">
    <text evidence="1">The sequence shown here is derived from an EMBL/GenBank/DDBJ whole genome shotgun (WGS) entry which is preliminary data.</text>
</comment>
<proteinExistence type="predicted"/>
<evidence type="ECO:0000313" key="2">
    <source>
        <dbReference type="Proteomes" id="UP001239111"/>
    </source>
</evidence>
<gene>
    <name evidence="1" type="ORF">QAD02_019819</name>
</gene>
<dbReference type="Proteomes" id="UP001239111">
    <property type="component" value="Chromosome 1"/>
</dbReference>
<sequence>MESGLQSDSEIGMSETPSTSDGKSQQRSDDQIDVEKVFVTLTCRGTQTILTSRGLMSLNSLDAVSIGPETNATKSAPATSTARQLKSSATQATPRVSFCGARLLATTSADCPRSPVENLR</sequence>
<keyword evidence="2" id="KW-1185">Reference proteome</keyword>
<reference evidence="1" key="1">
    <citation type="submission" date="2023-04" db="EMBL/GenBank/DDBJ databases">
        <title>A chromosome-level genome assembly of the parasitoid wasp Eretmocerus hayati.</title>
        <authorList>
            <person name="Zhong Y."/>
            <person name="Liu S."/>
            <person name="Liu Y."/>
        </authorList>
    </citation>
    <scope>NUCLEOTIDE SEQUENCE</scope>
    <source>
        <strain evidence="1">ZJU_SS_LIU_2023</strain>
    </source>
</reference>